<dbReference type="Proteomes" id="UP001201549">
    <property type="component" value="Unassembled WGS sequence"/>
</dbReference>
<keyword evidence="1" id="KW-1133">Transmembrane helix</keyword>
<organism evidence="2 3">
    <name type="scientific">Shewanella electrica</name>
    <dbReference type="NCBI Taxonomy" id="515560"/>
    <lineage>
        <taxon>Bacteria</taxon>
        <taxon>Pseudomonadati</taxon>
        <taxon>Pseudomonadota</taxon>
        <taxon>Gammaproteobacteria</taxon>
        <taxon>Alteromonadales</taxon>
        <taxon>Shewanellaceae</taxon>
        <taxon>Shewanella</taxon>
    </lineage>
</organism>
<name>A0ABT2FL37_9GAMM</name>
<evidence type="ECO:0000256" key="1">
    <source>
        <dbReference type="SAM" id="Phobius"/>
    </source>
</evidence>
<evidence type="ECO:0000313" key="2">
    <source>
        <dbReference type="EMBL" id="MCS4557045.1"/>
    </source>
</evidence>
<keyword evidence="3" id="KW-1185">Reference proteome</keyword>
<accession>A0ABT2FL37</accession>
<protein>
    <submittedName>
        <fullName evidence="2">DUF2066 domain-containing protein</fullName>
    </submittedName>
</protein>
<dbReference type="RefSeq" id="WP_238896487.1">
    <property type="nucleotide sequence ID" value="NZ_JAKOGG010000006.1"/>
</dbReference>
<gene>
    <name evidence="2" type="ORF">L9G74_11375</name>
</gene>
<dbReference type="InterPro" id="IPR018642">
    <property type="entry name" value="DUF2066"/>
</dbReference>
<reference evidence="2 3" key="1">
    <citation type="submission" date="2022-02" db="EMBL/GenBank/DDBJ databases">
        <authorList>
            <person name="Zhuang L."/>
        </authorList>
    </citation>
    <scope>NUCLEOTIDE SEQUENCE [LARGE SCALE GENOMIC DNA]</scope>
    <source>
        <strain evidence="2 3">C32</strain>
    </source>
</reference>
<proteinExistence type="predicted"/>
<keyword evidence="1" id="KW-0472">Membrane</keyword>
<reference evidence="3" key="2">
    <citation type="submission" date="2023-07" db="EMBL/GenBank/DDBJ databases">
        <title>Shewanella mangrovi sp. nov., an acetaldehyde- degrading bacterium isolated from mangrove sediment.</title>
        <authorList>
            <person name="Liu Y."/>
        </authorList>
    </citation>
    <scope>NUCLEOTIDE SEQUENCE [LARGE SCALE GENOMIC DNA]</scope>
    <source>
        <strain evidence="3">C32</strain>
    </source>
</reference>
<dbReference type="EMBL" id="JAKOGG010000006">
    <property type="protein sequence ID" value="MCS4557045.1"/>
    <property type="molecule type" value="Genomic_DNA"/>
</dbReference>
<sequence>MLEQYLWYTCATSIVGNQARMLKYLSGIFATISLLLATQMAAAVEIDQLDSSTVTVDSRANNDRSSALQQALFNVLLLNSGAKELRDNAQIQAALSNASSLVVQYSYEQAADGLQLRATFEHDKVIRLLRDAGLPVWGKQRPLTLVWLASDADGERHLVADESTAEERQAFAKFSSVRGIPLMFPLMDLDDLMAVNVNDVRGQFADTVARASARYQADYFAMVTFDSSANNQVRYQMNLYARNSQATPFTTALVSRSGDAQDRGTAIDEIMLSLSDYFVQQYAVTDSGQADVAQIEFNNVAHMRQLVEIDNFFSQLSAVKNFYVKSVQGNHVIYQLQLFGSRDDLSNVLRLEQRIRLDDNQPISSPMDNTNNNLIGVYRWDAK</sequence>
<dbReference type="Pfam" id="PF09839">
    <property type="entry name" value="DUF2066"/>
    <property type="match status" value="1"/>
</dbReference>
<comment type="caution">
    <text evidence="2">The sequence shown here is derived from an EMBL/GenBank/DDBJ whole genome shotgun (WGS) entry which is preliminary data.</text>
</comment>
<keyword evidence="1" id="KW-0812">Transmembrane</keyword>
<feature type="transmembrane region" description="Helical" evidence="1">
    <location>
        <begin position="21"/>
        <end position="42"/>
    </location>
</feature>
<evidence type="ECO:0000313" key="3">
    <source>
        <dbReference type="Proteomes" id="UP001201549"/>
    </source>
</evidence>